<protein>
    <recommendedName>
        <fullName evidence="4">DUF2975 domain-containing protein</fullName>
    </recommendedName>
</protein>
<feature type="transmembrane region" description="Helical" evidence="1">
    <location>
        <begin position="74"/>
        <end position="95"/>
    </location>
</feature>
<dbReference type="EMBL" id="CP007035">
    <property type="protein sequence ID" value="AHF17719.1"/>
    <property type="molecule type" value="Genomic_DNA"/>
</dbReference>
<accession>W0F8E8</accession>
<keyword evidence="1" id="KW-0472">Membrane</keyword>
<name>W0F8E8_9BACT</name>
<evidence type="ECO:0000313" key="3">
    <source>
        <dbReference type="Proteomes" id="UP000003586"/>
    </source>
</evidence>
<organism evidence="2 3">
    <name type="scientific">Niabella soli DSM 19437</name>
    <dbReference type="NCBI Taxonomy" id="929713"/>
    <lineage>
        <taxon>Bacteria</taxon>
        <taxon>Pseudomonadati</taxon>
        <taxon>Bacteroidota</taxon>
        <taxon>Chitinophagia</taxon>
        <taxon>Chitinophagales</taxon>
        <taxon>Chitinophagaceae</taxon>
        <taxon>Niabella</taxon>
    </lineage>
</organism>
<dbReference type="InterPro" id="IPR021354">
    <property type="entry name" value="DUF2975"/>
</dbReference>
<dbReference type="STRING" id="929713.NIASO_13010"/>
<dbReference type="KEGG" id="nso:NIASO_13010"/>
<proteinExistence type="predicted"/>
<reference evidence="2 3" key="1">
    <citation type="submission" date="2013-12" db="EMBL/GenBank/DDBJ databases">
        <authorList>
            <consortium name="DOE Joint Genome Institute"/>
            <person name="Eisen J."/>
            <person name="Huntemann M."/>
            <person name="Han J."/>
            <person name="Chen A."/>
            <person name="Kyrpides N."/>
            <person name="Mavromatis K."/>
            <person name="Markowitz V."/>
            <person name="Palaniappan K."/>
            <person name="Ivanova N."/>
            <person name="Schaumberg A."/>
            <person name="Pati A."/>
            <person name="Liolios K."/>
            <person name="Nordberg H.P."/>
            <person name="Cantor M.N."/>
            <person name="Hua S.X."/>
            <person name="Woyke T."/>
        </authorList>
    </citation>
    <scope>NUCLEOTIDE SEQUENCE [LARGE SCALE GENOMIC DNA]</scope>
    <source>
        <strain evidence="3">DSM 19437</strain>
    </source>
</reference>
<keyword evidence="1" id="KW-1133">Transmembrane helix</keyword>
<dbReference type="AlphaFoldDB" id="W0F8E8"/>
<gene>
    <name evidence="2" type="ORF">NIASO_13010</name>
</gene>
<keyword evidence="1" id="KW-0812">Transmembrane</keyword>
<evidence type="ECO:0008006" key="4">
    <source>
        <dbReference type="Google" id="ProtNLM"/>
    </source>
</evidence>
<keyword evidence="3" id="KW-1185">Reference proteome</keyword>
<dbReference type="OrthoDB" id="766118at2"/>
<feature type="transmembrane region" description="Helical" evidence="1">
    <location>
        <begin position="153"/>
        <end position="171"/>
    </location>
</feature>
<evidence type="ECO:0000256" key="1">
    <source>
        <dbReference type="SAM" id="Phobius"/>
    </source>
</evidence>
<dbReference type="Pfam" id="PF11188">
    <property type="entry name" value="DUF2975"/>
    <property type="match status" value="1"/>
</dbReference>
<feature type="transmembrane region" description="Helical" evidence="1">
    <location>
        <begin position="12"/>
        <end position="29"/>
    </location>
</feature>
<evidence type="ECO:0000313" key="2">
    <source>
        <dbReference type="EMBL" id="AHF17719.1"/>
    </source>
</evidence>
<dbReference type="HOGENOM" id="CLU_1459861_0_0_10"/>
<dbReference type="RefSeq" id="WP_008586141.1">
    <property type="nucleotide sequence ID" value="NZ_CP007035.1"/>
</dbReference>
<feature type="transmembrane region" description="Helical" evidence="1">
    <location>
        <begin position="115"/>
        <end position="133"/>
    </location>
</feature>
<dbReference type="Proteomes" id="UP000003586">
    <property type="component" value="Chromosome"/>
</dbReference>
<sequence length="185" mass="21094">MKKQTGTMIKIKISYVLLLLFTLFYTLFFEGGIQHFKEGWNSVDCSTCEESRKIITGTSPDPGRSFWILKGCSYLLLFTYIGIGIAFLSKLYHFIKSASRNKIFESINIKRVTSMGWLAILIGIITYLINYLLVYTKGTPVPQPAAVIYKTEFPFWPFLLGLVLLTVGYTFKKGVELKEENDLTV</sequence>